<evidence type="ECO:0000256" key="8">
    <source>
        <dbReference type="SAM" id="Phobius"/>
    </source>
</evidence>
<evidence type="ECO:0000256" key="3">
    <source>
        <dbReference type="ARBA" id="ARBA00022692"/>
    </source>
</evidence>
<dbReference type="EMBL" id="GL882879">
    <property type="protein sequence ID" value="EGF83412.1"/>
    <property type="molecule type" value="Genomic_DNA"/>
</dbReference>
<dbReference type="OrthoDB" id="66620at2759"/>
<keyword evidence="7 8" id="KW-0472">Membrane</keyword>
<dbReference type="Pfam" id="PF00005">
    <property type="entry name" value="ABC_tran"/>
    <property type="match status" value="1"/>
</dbReference>
<feature type="transmembrane region" description="Helical" evidence="8">
    <location>
        <begin position="584"/>
        <end position="609"/>
    </location>
</feature>
<evidence type="ECO:0000256" key="2">
    <source>
        <dbReference type="ARBA" id="ARBA00022448"/>
    </source>
</evidence>
<evidence type="ECO:0000313" key="10">
    <source>
        <dbReference type="EMBL" id="EGF83412.1"/>
    </source>
</evidence>
<reference evidence="10 11" key="1">
    <citation type="submission" date="2009-12" db="EMBL/GenBank/DDBJ databases">
        <title>The draft genome of Batrachochytrium dendrobatidis.</title>
        <authorList>
            <consortium name="US DOE Joint Genome Institute (JGI-PGF)"/>
            <person name="Kuo A."/>
            <person name="Salamov A."/>
            <person name="Schmutz J."/>
            <person name="Lucas S."/>
            <person name="Pitluck S."/>
            <person name="Rosenblum E."/>
            <person name="Stajich J."/>
            <person name="Eisen M."/>
            <person name="Grigoriev I.V."/>
        </authorList>
    </citation>
    <scope>NUCLEOTIDE SEQUENCE [LARGE SCALE GENOMIC DNA]</scope>
    <source>
        <strain evidence="11">JAM81 / FGSC 10211</strain>
    </source>
</reference>
<evidence type="ECO:0000256" key="1">
    <source>
        <dbReference type="ARBA" id="ARBA00004141"/>
    </source>
</evidence>
<name>F4NSD2_BATDJ</name>
<dbReference type="GO" id="GO:0055085">
    <property type="term" value="P:transmembrane transport"/>
    <property type="evidence" value="ECO:0000318"/>
    <property type="project" value="GO_Central"/>
</dbReference>
<dbReference type="RefSeq" id="XP_006675773.1">
    <property type="nucleotide sequence ID" value="XM_006675710.1"/>
</dbReference>
<dbReference type="GeneID" id="18240345"/>
<protein>
    <recommendedName>
        <fullName evidence="9">ABC transporter domain-containing protein</fullName>
    </recommendedName>
</protein>
<feature type="transmembrane region" description="Helical" evidence="8">
    <location>
        <begin position="768"/>
        <end position="789"/>
    </location>
</feature>
<evidence type="ECO:0000256" key="5">
    <source>
        <dbReference type="ARBA" id="ARBA00022840"/>
    </source>
</evidence>
<sequence>MACYVTNSSGVPLFSDGTFTCAKGFYCPNSINASTSPTYCPPSIKCSLHRLRGVNCDITIMTNLQLNIYLIQYISIESPQGYFCPTGTTTPRICDTISSCSPGSIAQVSYTGIVSAVVIDVFLIVLVYAVTISQLRVAGRSAINALPYFIRRILKIKDGTYGQIDKMEEPLNSVFPSSAVSTLPITHMDVLTGAFHKALGGRDMRMNFKMHDLGLKLPSGKTVLEGVSGSIRDSRMTAIMGPSGAGKTTFMSVLCGKINRTSGTLHVSGEKTEITEFKKIIGFVPQEDIMHRELTVRENILHAARVRLPNSWTEKEIAEHVDNILQALNLSHVAYSTIGDETTRGISGGQRKRVNIAMELAAAPVCIFLDEPTSGLDATSALQTAVILKRIADLGMTIVAVIHQPRVEIFRQFDDVLMIAPGGKTAYLGPTANAKNYFESLGYLFDAGSNEADTLMDILSGKGENTIKNYTSTELVQLWLKNADMNETSPTDPKKIEKDTAFHEGAISLVKERGASLWKQILYCHNRSLMQQYQRINAFVMEILVGVFAGLLMQVGLASFGTTELYQGLFIQPYVLLSPAPLEWLISQFGLLIGMAVALAAAPAGVNVFGNEKAVYWREASSGHSSTAYYIGKTVATFYRTLICSLHFTAIFVYLATPEITFQTQYLMIMLFFFGVYGMSATVSMLVSRESAPLLGVVFCLFAAVFCGYGPSIRQATNWGVYFIWALSFNMWGCEAQYSDTVNIYKGVYDIDLTNRSGYTLNRVPFDFGMMVLIGLGWRLIAFILMLTLNREKQR</sequence>
<dbReference type="Proteomes" id="UP000007241">
    <property type="component" value="Unassembled WGS sequence"/>
</dbReference>
<dbReference type="Pfam" id="PF19055">
    <property type="entry name" value="ABC2_membrane_7"/>
    <property type="match status" value="2"/>
</dbReference>
<dbReference type="OMA" id="KDDTFGV"/>
<feature type="domain" description="ABC transporter" evidence="9">
    <location>
        <begin position="208"/>
        <end position="447"/>
    </location>
</feature>
<dbReference type="InterPro" id="IPR043926">
    <property type="entry name" value="ABCG_dom"/>
</dbReference>
<dbReference type="GO" id="GO:0140359">
    <property type="term" value="F:ABC-type transporter activity"/>
    <property type="evidence" value="ECO:0007669"/>
    <property type="project" value="InterPro"/>
</dbReference>
<feature type="transmembrane region" description="Helical" evidence="8">
    <location>
        <begin position="108"/>
        <end position="130"/>
    </location>
</feature>
<feature type="transmembrane region" description="Helical" evidence="8">
    <location>
        <begin position="694"/>
        <end position="713"/>
    </location>
</feature>
<keyword evidence="11" id="KW-1185">Reference proteome</keyword>
<accession>F4NSD2</accession>
<keyword evidence="2" id="KW-0813">Transport</keyword>
<dbReference type="AlphaFoldDB" id="F4NSD2"/>
<keyword evidence="3 8" id="KW-0812">Transmembrane</keyword>
<dbReference type="CDD" id="cd03213">
    <property type="entry name" value="ABCG_EPDR"/>
    <property type="match status" value="1"/>
</dbReference>
<dbReference type="GO" id="GO:0005524">
    <property type="term" value="F:ATP binding"/>
    <property type="evidence" value="ECO:0007669"/>
    <property type="project" value="UniProtKB-KW"/>
</dbReference>
<evidence type="ECO:0000256" key="6">
    <source>
        <dbReference type="ARBA" id="ARBA00022989"/>
    </source>
</evidence>
<keyword evidence="5" id="KW-0067">ATP-binding</keyword>
<dbReference type="InterPro" id="IPR017871">
    <property type="entry name" value="ABC_transporter-like_CS"/>
</dbReference>
<dbReference type="Gene3D" id="3.40.50.300">
    <property type="entry name" value="P-loop containing nucleotide triphosphate hydrolases"/>
    <property type="match status" value="1"/>
</dbReference>
<dbReference type="InParanoid" id="F4NSD2"/>
<evidence type="ECO:0000256" key="4">
    <source>
        <dbReference type="ARBA" id="ARBA00022741"/>
    </source>
</evidence>
<dbReference type="GO" id="GO:0016020">
    <property type="term" value="C:membrane"/>
    <property type="evidence" value="ECO:0000318"/>
    <property type="project" value="GO_Central"/>
</dbReference>
<dbReference type="HOGENOM" id="CLU_000604_57_3_1"/>
<dbReference type="PROSITE" id="PS00211">
    <property type="entry name" value="ABC_TRANSPORTER_1"/>
    <property type="match status" value="1"/>
</dbReference>
<gene>
    <name evidence="10" type="ORF">BATDEDRAFT_34169</name>
</gene>
<dbReference type="STRING" id="684364.F4NSD2"/>
<dbReference type="PANTHER" id="PTHR48041">
    <property type="entry name" value="ABC TRANSPORTER G FAMILY MEMBER 28"/>
    <property type="match status" value="1"/>
</dbReference>
<evidence type="ECO:0000256" key="7">
    <source>
        <dbReference type="ARBA" id="ARBA00023136"/>
    </source>
</evidence>
<feature type="transmembrane region" description="Helical" evidence="8">
    <location>
        <begin position="536"/>
        <end position="560"/>
    </location>
</feature>
<dbReference type="PROSITE" id="PS50893">
    <property type="entry name" value="ABC_TRANSPORTER_2"/>
    <property type="match status" value="1"/>
</dbReference>
<dbReference type="GO" id="GO:0016887">
    <property type="term" value="F:ATP hydrolysis activity"/>
    <property type="evidence" value="ECO:0007669"/>
    <property type="project" value="InterPro"/>
</dbReference>
<dbReference type="InterPro" id="IPR027417">
    <property type="entry name" value="P-loop_NTPase"/>
</dbReference>
<dbReference type="GO" id="GO:0042626">
    <property type="term" value="F:ATPase-coupled transmembrane transporter activity"/>
    <property type="evidence" value="ECO:0000318"/>
    <property type="project" value="GO_Central"/>
</dbReference>
<dbReference type="InterPro" id="IPR050352">
    <property type="entry name" value="ABCG_transporters"/>
</dbReference>
<evidence type="ECO:0000259" key="9">
    <source>
        <dbReference type="PROSITE" id="PS50893"/>
    </source>
</evidence>
<dbReference type="SMART" id="SM00382">
    <property type="entry name" value="AAA"/>
    <property type="match status" value="1"/>
</dbReference>
<organism evidence="10 11">
    <name type="scientific">Batrachochytrium dendrobatidis (strain JAM81 / FGSC 10211)</name>
    <name type="common">Frog chytrid fungus</name>
    <dbReference type="NCBI Taxonomy" id="684364"/>
    <lineage>
        <taxon>Eukaryota</taxon>
        <taxon>Fungi</taxon>
        <taxon>Fungi incertae sedis</taxon>
        <taxon>Chytridiomycota</taxon>
        <taxon>Chytridiomycota incertae sedis</taxon>
        <taxon>Chytridiomycetes</taxon>
        <taxon>Rhizophydiales</taxon>
        <taxon>Rhizophydiales incertae sedis</taxon>
        <taxon>Batrachochytrium</taxon>
    </lineage>
</organism>
<evidence type="ECO:0000313" key="11">
    <source>
        <dbReference type="Proteomes" id="UP000007241"/>
    </source>
</evidence>
<dbReference type="PANTHER" id="PTHR48041:SF91">
    <property type="entry name" value="ABC TRANSPORTER G FAMILY MEMBER 28"/>
    <property type="match status" value="1"/>
</dbReference>
<feature type="transmembrane region" description="Helical" evidence="8">
    <location>
        <begin position="630"/>
        <end position="654"/>
    </location>
</feature>
<dbReference type="SUPFAM" id="SSF52540">
    <property type="entry name" value="P-loop containing nucleoside triphosphate hydrolases"/>
    <property type="match status" value="1"/>
</dbReference>
<keyword evidence="4" id="KW-0547">Nucleotide-binding</keyword>
<comment type="subcellular location">
    <subcellularLocation>
        <location evidence="1">Membrane</location>
        <topology evidence="1">Multi-pass membrane protein</topology>
    </subcellularLocation>
</comment>
<dbReference type="InterPro" id="IPR003593">
    <property type="entry name" value="AAA+_ATPase"/>
</dbReference>
<proteinExistence type="predicted"/>
<dbReference type="FunFam" id="3.40.50.300:FF:000367">
    <property type="entry name" value="ABC transporter G family member 24"/>
    <property type="match status" value="1"/>
</dbReference>
<feature type="transmembrane region" description="Helical" evidence="8">
    <location>
        <begin position="666"/>
        <end position="687"/>
    </location>
</feature>
<keyword evidence="6 8" id="KW-1133">Transmembrane helix</keyword>
<dbReference type="InterPro" id="IPR003439">
    <property type="entry name" value="ABC_transporter-like_ATP-bd"/>
</dbReference>